<evidence type="ECO:0000313" key="3">
    <source>
        <dbReference type="EMBL" id="MPM55661.1"/>
    </source>
</evidence>
<reference evidence="3" key="1">
    <citation type="submission" date="2019-08" db="EMBL/GenBank/DDBJ databases">
        <authorList>
            <person name="Kucharzyk K."/>
            <person name="Murdoch R.W."/>
            <person name="Higgins S."/>
            <person name="Loffler F."/>
        </authorList>
    </citation>
    <scope>NUCLEOTIDE SEQUENCE</scope>
</reference>
<evidence type="ECO:0000259" key="2">
    <source>
        <dbReference type="Pfam" id="PF12697"/>
    </source>
</evidence>
<dbReference type="PANTHER" id="PTHR43798:SF31">
    <property type="entry name" value="AB HYDROLASE SUPERFAMILY PROTEIN YCLE"/>
    <property type="match status" value="1"/>
</dbReference>
<organism evidence="3">
    <name type="scientific">bioreactor metagenome</name>
    <dbReference type="NCBI Taxonomy" id="1076179"/>
    <lineage>
        <taxon>unclassified sequences</taxon>
        <taxon>metagenomes</taxon>
        <taxon>ecological metagenomes</taxon>
    </lineage>
</organism>
<dbReference type="GO" id="GO:0016020">
    <property type="term" value="C:membrane"/>
    <property type="evidence" value="ECO:0007669"/>
    <property type="project" value="TreeGrafter"/>
</dbReference>
<feature type="domain" description="AB hydrolase-1" evidence="2">
    <location>
        <begin position="48"/>
        <end position="260"/>
    </location>
</feature>
<dbReference type="Gene3D" id="3.40.50.1820">
    <property type="entry name" value="alpha/beta hydrolase"/>
    <property type="match status" value="1"/>
</dbReference>
<dbReference type="PANTHER" id="PTHR43798">
    <property type="entry name" value="MONOACYLGLYCEROL LIPASE"/>
    <property type="match status" value="1"/>
</dbReference>
<dbReference type="InterPro" id="IPR050266">
    <property type="entry name" value="AB_hydrolase_sf"/>
</dbReference>
<sequence>MGYEMSVIVHGLTPCPVAAIHGGPGAPGSACHLAELIHAELGIAVLEPYQSATDIAGLTAELDSQLRMHCALPAVLIGHSWGAWLAALYAERHPENVRQLILVGSGPLSADYVPELERRREARLSPEERRRFHALLEKLERSGGGADQDALLKELGALCHQADFYAPLALPAAPHTPAPDGAAYEAIWREAAGLRRSGALLEVFRRLAITPVFIHGDSDPHPPEGIRAVLEASGIAFGFHLLKRCGHEPWAERYARAEFARLLKTLILPTP</sequence>
<dbReference type="GO" id="GO:0016787">
    <property type="term" value="F:hydrolase activity"/>
    <property type="evidence" value="ECO:0007669"/>
    <property type="project" value="UniProtKB-KW"/>
</dbReference>
<name>A0A645ATM1_9ZZZZ</name>
<dbReference type="AlphaFoldDB" id="A0A645ATM1"/>
<accession>A0A645ATM1</accession>
<gene>
    <name evidence="3" type="ORF">SDC9_102458</name>
</gene>
<dbReference type="InterPro" id="IPR000073">
    <property type="entry name" value="AB_hydrolase_1"/>
</dbReference>
<dbReference type="Pfam" id="PF12697">
    <property type="entry name" value="Abhydrolase_6"/>
    <property type="match status" value="1"/>
</dbReference>
<comment type="caution">
    <text evidence="3">The sequence shown here is derived from an EMBL/GenBank/DDBJ whole genome shotgun (WGS) entry which is preliminary data.</text>
</comment>
<dbReference type="InterPro" id="IPR029058">
    <property type="entry name" value="AB_hydrolase_fold"/>
</dbReference>
<proteinExistence type="predicted"/>
<dbReference type="SUPFAM" id="SSF53474">
    <property type="entry name" value="alpha/beta-Hydrolases"/>
    <property type="match status" value="1"/>
</dbReference>
<keyword evidence="1" id="KW-0378">Hydrolase</keyword>
<protein>
    <recommendedName>
        <fullName evidence="2">AB hydrolase-1 domain-containing protein</fullName>
    </recommendedName>
</protein>
<evidence type="ECO:0000256" key="1">
    <source>
        <dbReference type="ARBA" id="ARBA00022801"/>
    </source>
</evidence>
<dbReference type="EMBL" id="VSSQ01015374">
    <property type="protein sequence ID" value="MPM55661.1"/>
    <property type="molecule type" value="Genomic_DNA"/>
</dbReference>